<name>A0A4Q9GYV9_9MICO</name>
<organism evidence="4 5">
    <name type="scientific">Glaciihabitans arcticus</name>
    <dbReference type="NCBI Taxonomy" id="2668039"/>
    <lineage>
        <taxon>Bacteria</taxon>
        <taxon>Bacillati</taxon>
        <taxon>Actinomycetota</taxon>
        <taxon>Actinomycetes</taxon>
        <taxon>Micrococcales</taxon>
        <taxon>Microbacteriaceae</taxon>
        <taxon>Glaciihabitans</taxon>
    </lineage>
</organism>
<dbReference type="Proteomes" id="UP000294194">
    <property type="component" value="Unassembled WGS sequence"/>
</dbReference>
<dbReference type="Pfam" id="PF00089">
    <property type="entry name" value="Trypsin"/>
    <property type="match status" value="1"/>
</dbReference>
<dbReference type="GO" id="GO:0004252">
    <property type="term" value="F:serine-type endopeptidase activity"/>
    <property type="evidence" value="ECO:0007669"/>
    <property type="project" value="InterPro"/>
</dbReference>
<keyword evidence="4" id="KW-0378">Hydrolase</keyword>
<evidence type="ECO:0000259" key="3">
    <source>
        <dbReference type="PROSITE" id="PS50240"/>
    </source>
</evidence>
<dbReference type="InterPro" id="IPR043504">
    <property type="entry name" value="Peptidase_S1_PA_chymotrypsin"/>
</dbReference>
<dbReference type="AlphaFoldDB" id="A0A4Q9GYV9"/>
<proteinExistence type="inferred from homology"/>
<reference evidence="5" key="1">
    <citation type="submission" date="2019-02" db="EMBL/GenBank/DDBJ databases">
        <title>Glaciihabitans arcticus sp. nov., a psychrotolerant bacterium isolated from polar soil.</title>
        <authorList>
            <person name="Dahal R.H."/>
        </authorList>
    </citation>
    <scope>NUCLEOTIDE SEQUENCE [LARGE SCALE GENOMIC DNA]</scope>
    <source>
        <strain evidence="5">RP-3-7</strain>
    </source>
</reference>
<dbReference type="InterPro" id="IPR033116">
    <property type="entry name" value="TRYPSIN_SER"/>
</dbReference>
<keyword evidence="2" id="KW-1015">Disulfide bond</keyword>
<evidence type="ECO:0000313" key="4">
    <source>
        <dbReference type="EMBL" id="TBN57530.1"/>
    </source>
</evidence>
<protein>
    <submittedName>
        <fullName evidence="4">Trypsin-like serine protease</fullName>
    </submittedName>
</protein>
<dbReference type="Gene3D" id="2.40.10.10">
    <property type="entry name" value="Trypsin-like serine proteases"/>
    <property type="match status" value="2"/>
</dbReference>
<gene>
    <name evidence="4" type="ORF">EYE40_09085</name>
</gene>
<dbReference type="PROSITE" id="PS50240">
    <property type="entry name" value="TRYPSIN_DOM"/>
    <property type="match status" value="1"/>
</dbReference>
<dbReference type="PROSITE" id="PS00135">
    <property type="entry name" value="TRYPSIN_SER"/>
    <property type="match status" value="1"/>
</dbReference>
<evidence type="ECO:0000256" key="1">
    <source>
        <dbReference type="ARBA" id="ARBA00007664"/>
    </source>
</evidence>
<dbReference type="PANTHER" id="PTHR24276">
    <property type="entry name" value="POLYSERASE-RELATED"/>
    <property type="match status" value="1"/>
</dbReference>
<comment type="caution">
    <text evidence="4">The sequence shown here is derived from an EMBL/GenBank/DDBJ whole genome shotgun (WGS) entry which is preliminary data.</text>
</comment>
<dbReference type="PRINTS" id="PR00722">
    <property type="entry name" value="CHYMOTRYPSIN"/>
</dbReference>
<keyword evidence="4" id="KW-0645">Protease</keyword>
<dbReference type="InterPro" id="IPR001314">
    <property type="entry name" value="Peptidase_S1A"/>
</dbReference>
<dbReference type="EMBL" id="SISG01000001">
    <property type="protein sequence ID" value="TBN57530.1"/>
    <property type="molecule type" value="Genomic_DNA"/>
</dbReference>
<dbReference type="SMART" id="SM00020">
    <property type="entry name" value="Tryp_SPc"/>
    <property type="match status" value="1"/>
</dbReference>
<dbReference type="PANTHER" id="PTHR24276:SF98">
    <property type="entry name" value="FI18310P1-RELATED"/>
    <property type="match status" value="1"/>
</dbReference>
<dbReference type="RefSeq" id="WP_130981641.1">
    <property type="nucleotide sequence ID" value="NZ_SISG01000001.1"/>
</dbReference>
<dbReference type="GO" id="GO:0006508">
    <property type="term" value="P:proteolysis"/>
    <property type="evidence" value="ECO:0007669"/>
    <property type="project" value="UniProtKB-KW"/>
</dbReference>
<dbReference type="InterPro" id="IPR050430">
    <property type="entry name" value="Peptidase_S1"/>
</dbReference>
<feature type="domain" description="Peptidase S1" evidence="3">
    <location>
        <begin position="18"/>
        <end position="233"/>
    </location>
</feature>
<sequence>MASTRDRAALAALLVALPIGGVGYGLAAAVPEPTGVVALVTSSAPNVDVSANQFCTGVLVTPREVLTARHCLEGRDPTRVDAILDADNLCSTGPIDGERVGVLRATPLPGGVDAVLLELERPRRPHSPVRSVQVAPSTFEAWGWGAESLGGASSCGVQRKPLRTEPVERCAAELALQPAGDYLCAVPTGGRNTCVGDSGGPVFAWRAGERMLVGITLAGRGCAPSDVGLYLRY</sequence>
<evidence type="ECO:0000256" key="2">
    <source>
        <dbReference type="ARBA" id="ARBA00023157"/>
    </source>
</evidence>
<comment type="similarity">
    <text evidence="1">Belongs to the peptidase S1 family.</text>
</comment>
<accession>A0A4Q9GYV9</accession>
<evidence type="ECO:0000313" key="5">
    <source>
        <dbReference type="Proteomes" id="UP000294194"/>
    </source>
</evidence>
<dbReference type="SUPFAM" id="SSF50494">
    <property type="entry name" value="Trypsin-like serine proteases"/>
    <property type="match status" value="1"/>
</dbReference>
<dbReference type="InterPro" id="IPR009003">
    <property type="entry name" value="Peptidase_S1_PA"/>
</dbReference>
<dbReference type="InterPro" id="IPR001254">
    <property type="entry name" value="Trypsin_dom"/>
</dbReference>
<keyword evidence="5" id="KW-1185">Reference proteome</keyword>